<feature type="chain" id="PRO_5044795807" description="G-protein coupled receptors family 3 profile domain-containing protein" evidence="7">
    <location>
        <begin position="20"/>
        <end position="342"/>
    </location>
</feature>
<evidence type="ECO:0000256" key="4">
    <source>
        <dbReference type="ARBA" id="ARBA00022989"/>
    </source>
</evidence>
<evidence type="ECO:0000259" key="8">
    <source>
        <dbReference type="Pfam" id="PF00003"/>
    </source>
</evidence>
<feature type="transmembrane region" description="Helical" evidence="6">
    <location>
        <begin position="60"/>
        <end position="78"/>
    </location>
</feature>
<dbReference type="AlphaFoldDB" id="A0ABD0X912"/>
<evidence type="ECO:0000256" key="3">
    <source>
        <dbReference type="ARBA" id="ARBA00022692"/>
    </source>
</evidence>
<evidence type="ECO:0000313" key="10">
    <source>
        <dbReference type="Proteomes" id="UP001557470"/>
    </source>
</evidence>
<dbReference type="PANTHER" id="PTHR14511">
    <property type="entry name" value="G PROTEIN COUPLED RECEPTOR, CLASS C, GROUP 5"/>
    <property type="match status" value="1"/>
</dbReference>
<comment type="similarity">
    <text evidence="2">Belongs to the G-protein coupled receptor 3 family.</text>
</comment>
<dbReference type="EMBL" id="JAGEUA010000002">
    <property type="protein sequence ID" value="KAL1005473.1"/>
    <property type="molecule type" value="Genomic_DNA"/>
</dbReference>
<protein>
    <recommendedName>
        <fullName evidence="8">G-protein coupled receptors family 3 profile domain-containing protein</fullName>
    </recommendedName>
</protein>
<evidence type="ECO:0000256" key="5">
    <source>
        <dbReference type="ARBA" id="ARBA00023136"/>
    </source>
</evidence>
<dbReference type="InterPro" id="IPR017978">
    <property type="entry name" value="GPCR_3_C"/>
</dbReference>
<evidence type="ECO:0000256" key="1">
    <source>
        <dbReference type="ARBA" id="ARBA00004141"/>
    </source>
</evidence>
<dbReference type="PANTHER" id="PTHR14511:SF17">
    <property type="entry name" value="G-PROTEIN COUPLED RECEPTOR FAMILY C GROUP 5 MEMBER B-LIKE ISOFORM X1"/>
    <property type="match status" value="1"/>
</dbReference>
<evidence type="ECO:0000256" key="2">
    <source>
        <dbReference type="ARBA" id="ARBA00007242"/>
    </source>
</evidence>
<gene>
    <name evidence="9" type="ORF">UPYG_G00059610</name>
</gene>
<name>A0ABD0X912_UMBPY</name>
<reference evidence="9 10" key="1">
    <citation type="submission" date="2024-06" db="EMBL/GenBank/DDBJ databases">
        <authorList>
            <person name="Pan Q."/>
            <person name="Wen M."/>
            <person name="Jouanno E."/>
            <person name="Zahm M."/>
            <person name="Klopp C."/>
            <person name="Cabau C."/>
            <person name="Louis A."/>
            <person name="Berthelot C."/>
            <person name="Parey E."/>
            <person name="Roest Crollius H."/>
            <person name="Montfort J."/>
            <person name="Robinson-Rechavi M."/>
            <person name="Bouchez O."/>
            <person name="Lampietro C."/>
            <person name="Lopez Roques C."/>
            <person name="Donnadieu C."/>
            <person name="Postlethwait J."/>
            <person name="Bobe J."/>
            <person name="Verreycken H."/>
            <person name="Guiguen Y."/>
        </authorList>
    </citation>
    <scope>NUCLEOTIDE SEQUENCE [LARGE SCALE GENOMIC DNA]</scope>
    <source>
        <strain evidence="9">Up_M1</strain>
        <tissue evidence="9">Testis</tissue>
    </source>
</reference>
<proteinExistence type="inferred from homology"/>
<keyword evidence="3 6" id="KW-0812">Transmembrane</keyword>
<evidence type="ECO:0000313" key="9">
    <source>
        <dbReference type="EMBL" id="KAL1005473.1"/>
    </source>
</evidence>
<comment type="subcellular location">
    <subcellularLocation>
        <location evidence="1">Membrane</location>
        <topology evidence="1">Multi-pass membrane protein</topology>
    </subcellularLocation>
</comment>
<dbReference type="Proteomes" id="UP001557470">
    <property type="component" value="Unassembled WGS sequence"/>
</dbReference>
<accession>A0ABD0X912</accession>
<feature type="transmembrane region" description="Helical" evidence="6">
    <location>
        <begin position="128"/>
        <end position="149"/>
    </location>
</feature>
<keyword evidence="5 6" id="KW-0472">Membrane</keyword>
<feature type="signal peptide" evidence="7">
    <location>
        <begin position="1"/>
        <end position="19"/>
    </location>
</feature>
<feature type="transmembrane region" description="Helical" evidence="6">
    <location>
        <begin position="90"/>
        <end position="108"/>
    </location>
</feature>
<dbReference type="GO" id="GO:0016020">
    <property type="term" value="C:membrane"/>
    <property type="evidence" value="ECO:0007669"/>
    <property type="project" value="UniProtKB-SubCell"/>
</dbReference>
<keyword evidence="10" id="KW-1185">Reference proteome</keyword>
<feature type="transmembrane region" description="Helical" evidence="6">
    <location>
        <begin position="161"/>
        <end position="186"/>
    </location>
</feature>
<dbReference type="InterPro" id="IPR051753">
    <property type="entry name" value="RA-inducible_GPCR3"/>
</dbReference>
<sequence>MALSPVLLFLFSLVGCGRSQNDITNPGVARPPPQGCGADVDPLYRALCDLEPTLRPGTSSPPSGLALALFSLSLAFLVGRTEALCVVRRALWGPLFALCFSCLLAQAVRLKRLVSGKSSPKGSALAGLGVALALVQGIISGEWLLLGVVRERHGACDYPPLDFALVCSYALGLLIAALGLSLGVVLSCEAGGAGGGGGCGPVEGEGAGSKGRRLAWDEAPVLAVALVVQGWVLLLFHAVPEAHLCLRDPPTPSQHDYFDTSQPPPPCFQQDLPLTHGPYNETQTYSIEEHSAALRVGSFHNGGMRPGVPFRGHMYQPTEMALVMNGGTMPTAPVNYTGRQLW</sequence>
<feature type="domain" description="G-protein coupled receptors family 3 profile" evidence="8">
    <location>
        <begin position="67"/>
        <end position="180"/>
    </location>
</feature>
<organism evidence="9 10">
    <name type="scientific">Umbra pygmaea</name>
    <name type="common">Eastern mudminnow</name>
    <dbReference type="NCBI Taxonomy" id="75934"/>
    <lineage>
        <taxon>Eukaryota</taxon>
        <taxon>Metazoa</taxon>
        <taxon>Chordata</taxon>
        <taxon>Craniata</taxon>
        <taxon>Vertebrata</taxon>
        <taxon>Euteleostomi</taxon>
        <taxon>Actinopterygii</taxon>
        <taxon>Neopterygii</taxon>
        <taxon>Teleostei</taxon>
        <taxon>Protacanthopterygii</taxon>
        <taxon>Esociformes</taxon>
        <taxon>Umbridae</taxon>
        <taxon>Umbra</taxon>
    </lineage>
</organism>
<keyword evidence="4 6" id="KW-1133">Transmembrane helix</keyword>
<evidence type="ECO:0000256" key="7">
    <source>
        <dbReference type="SAM" id="SignalP"/>
    </source>
</evidence>
<dbReference type="Pfam" id="PF00003">
    <property type="entry name" value="7tm_3"/>
    <property type="match status" value="1"/>
</dbReference>
<keyword evidence="7" id="KW-0732">Signal</keyword>
<comment type="caution">
    <text evidence="9">The sequence shown here is derived from an EMBL/GenBank/DDBJ whole genome shotgun (WGS) entry which is preliminary data.</text>
</comment>
<evidence type="ECO:0000256" key="6">
    <source>
        <dbReference type="SAM" id="Phobius"/>
    </source>
</evidence>